<gene>
    <name evidence="1" type="ORF">B0H17DRAFT_1206285</name>
</gene>
<dbReference type="EMBL" id="JARKIE010000126">
    <property type="protein sequence ID" value="KAJ7679892.1"/>
    <property type="molecule type" value="Genomic_DNA"/>
</dbReference>
<evidence type="ECO:0000313" key="1">
    <source>
        <dbReference type="EMBL" id="KAJ7679892.1"/>
    </source>
</evidence>
<proteinExistence type="predicted"/>
<sequence length="198" mass="20915">MARPSSSPPRATSGSCASPVPWAGGIPPAQRTGHVCRSGLEVCAPRGGGAAPQRRTSACRKLRCVSPAQQRLYAGVTGVVWCAGCCRMQSYGVRLSGNATLRRRRPQRDAPCIALRGFANALQRSRARMPSPFYSLRRGAHTQGAAPAFGSGSGAGANANTGGTRWGRSRRWVRVRAGRDALDSVPSHILCALCPSYL</sequence>
<dbReference type="Proteomes" id="UP001221757">
    <property type="component" value="Unassembled WGS sequence"/>
</dbReference>
<comment type="caution">
    <text evidence="1">The sequence shown here is derived from an EMBL/GenBank/DDBJ whole genome shotgun (WGS) entry which is preliminary data.</text>
</comment>
<keyword evidence="2" id="KW-1185">Reference proteome</keyword>
<evidence type="ECO:0000313" key="2">
    <source>
        <dbReference type="Proteomes" id="UP001221757"/>
    </source>
</evidence>
<protein>
    <submittedName>
        <fullName evidence="1">Uncharacterized protein</fullName>
    </submittedName>
</protein>
<reference evidence="1" key="1">
    <citation type="submission" date="2023-03" db="EMBL/GenBank/DDBJ databases">
        <title>Massive genome expansion in bonnet fungi (Mycena s.s.) driven by repeated elements and novel gene families across ecological guilds.</title>
        <authorList>
            <consortium name="Lawrence Berkeley National Laboratory"/>
            <person name="Harder C.B."/>
            <person name="Miyauchi S."/>
            <person name="Viragh M."/>
            <person name="Kuo A."/>
            <person name="Thoen E."/>
            <person name="Andreopoulos B."/>
            <person name="Lu D."/>
            <person name="Skrede I."/>
            <person name="Drula E."/>
            <person name="Henrissat B."/>
            <person name="Morin E."/>
            <person name="Kohler A."/>
            <person name="Barry K."/>
            <person name="LaButti K."/>
            <person name="Morin E."/>
            <person name="Salamov A."/>
            <person name="Lipzen A."/>
            <person name="Mereny Z."/>
            <person name="Hegedus B."/>
            <person name="Baldrian P."/>
            <person name="Stursova M."/>
            <person name="Weitz H."/>
            <person name="Taylor A."/>
            <person name="Grigoriev I.V."/>
            <person name="Nagy L.G."/>
            <person name="Martin F."/>
            <person name="Kauserud H."/>
        </authorList>
    </citation>
    <scope>NUCLEOTIDE SEQUENCE</scope>
    <source>
        <strain evidence="1">CBHHK067</strain>
    </source>
</reference>
<dbReference type="AlphaFoldDB" id="A0AAD7GD33"/>
<name>A0AAD7GD33_MYCRO</name>
<accession>A0AAD7GD33</accession>
<organism evidence="1 2">
    <name type="scientific">Mycena rosella</name>
    <name type="common">Pink bonnet</name>
    <name type="synonym">Agaricus rosellus</name>
    <dbReference type="NCBI Taxonomy" id="1033263"/>
    <lineage>
        <taxon>Eukaryota</taxon>
        <taxon>Fungi</taxon>
        <taxon>Dikarya</taxon>
        <taxon>Basidiomycota</taxon>
        <taxon>Agaricomycotina</taxon>
        <taxon>Agaricomycetes</taxon>
        <taxon>Agaricomycetidae</taxon>
        <taxon>Agaricales</taxon>
        <taxon>Marasmiineae</taxon>
        <taxon>Mycenaceae</taxon>
        <taxon>Mycena</taxon>
    </lineage>
</organism>